<dbReference type="InterPro" id="IPR050377">
    <property type="entry name" value="Radical_SAM_PqqE_MftC-like"/>
</dbReference>
<keyword evidence="1" id="KW-0949">S-adenosyl-L-methionine</keyword>
<dbReference type="Pfam" id="PF04055">
    <property type="entry name" value="Radical_SAM"/>
    <property type="match status" value="1"/>
</dbReference>
<dbReference type="PROSITE" id="PS51918">
    <property type="entry name" value="RADICAL_SAM"/>
    <property type="match status" value="1"/>
</dbReference>
<dbReference type="InterPro" id="IPR012840">
    <property type="entry name" value="NrdG2"/>
</dbReference>
<keyword evidence="4" id="KW-0411">Iron-sulfur</keyword>
<dbReference type="SFLD" id="SFLDG01067">
    <property type="entry name" value="SPASM/twitch_domain_containing"/>
    <property type="match status" value="1"/>
</dbReference>
<dbReference type="InterPro" id="IPR058240">
    <property type="entry name" value="rSAM_sf"/>
</dbReference>
<dbReference type="GO" id="GO:0046872">
    <property type="term" value="F:metal ion binding"/>
    <property type="evidence" value="ECO:0007669"/>
    <property type="project" value="UniProtKB-KW"/>
</dbReference>
<dbReference type="SFLD" id="SFLDG01094">
    <property type="entry name" value="Uncharacterised_Radical_SAM_Su"/>
    <property type="match status" value="1"/>
</dbReference>
<reference evidence="6" key="1">
    <citation type="submission" date="2020-10" db="EMBL/GenBank/DDBJ databases">
        <authorList>
            <person name="Gilroy R."/>
        </authorList>
    </citation>
    <scope>NUCLEOTIDE SEQUENCE</scope>
    <source>
        <strain evidence="6">ChiGjej2B2-16831</strain>
    </source>
</reference>
<dbReference type="SUPFAM" id="SSF102114">
    <property type="entry name" value="Radical SAM enzymes"/>
    <property type="match status" value="1"/>
</dbReference>
<evidence type="ECO:0000313" key="7">
    <source>
        <dbReference type="Proteomes" id="UP000824128"/>
    </source>
</evidence>
<dbReference type="SFLD" id="SFLDS00029">
    <property type="entry name" value="Radical_SAM"/>
    <property type="match status" value="1"/>
</dbReference>
<dbReference type="NCBIfam" id="TIGR02495">
    <property type="entry name" value="NrdG2"/>
    <property type="match status" value="1"/>
</dbReference>
<accession>A0A9D1ST02</accession>
<dbReference type="PANTHER" id="PTHR11228">
    <property type="entry name" value="RADICAL SAM DOMAIN PROTEIN"/>
    <property type="match status" value="1"/>
</dbReference>
<evidence type="ECO:0000313" key="6">
    <source>
        <dbReference type="EMBL" id="HIU93686.1"/>
    </source>
</evidence>
<evidence type="ECO:0000256" key="4">
    <source>
        <dbReference type="ARBA" id="ARBA00023014"/>
    </source>
</evidence>
<gene>
    <name evidence="6" type="ORF">IAD24_00865</name>
</gene>
<dbReference type="AlphaFoldDB" id="A0A9D1ST02"/>
<dbReference type="GO" id="GO:0051536">
    <property type="term" value="F:iron-sulfur cluster binding"/>
    <property type="evidence" value="ECO:0007669"/>
    <property type="project" value="UniProtKB-KW"/>
</dbReference>
<dbReference type="Gene3D" id="3.20.20.70">
    <property type="entry name" value="Aldolase class I"/>
    <property type="match status" value="1"/>
</dbReference>
<evidence type="ECO:0000256" key="3">
    <source>
        <dbReference type="ARBA" id="ARBA00023004"/>
    </source>
</evidence>
<proteinExistence type="predicted"/>
<comment type="caution">
    <text evidence="6">The sequence shown here is derived from an EMBL/GenBank/DDBJ whole genome shotgun (WGS) entry which is preliminary data.</text>
</comment>
<keyword evidence="2" id="KW-0479">Metal-binding</keyword>
<evidence type="ECO:0000256" key="1">
    <source>
        <dbReference type="ARBA" id="ARBA00022691"/>
    </source>
</evidence>
<sequence>MLIAGLRKTSFVDYPGQPCAVVFTPHCNMNCTYCHNDEILRGSVPLVPEEEVMAYLEKRAGTLRALTVSGGEPTLQQDLVPFIERVKALGYLVKLDTNGMKPAVLQQLLLRELVDYVAMDIKAPPEKYDAVTRVRCDLDAVRRSVYLLQNSGVAHEFRTTFAPELTAEDVVGAAELARGTERYFLQQYRPRREGDLPAHPPSYVQETAARVREAIGVCQVRGL</sequence>
<dbReference type="InterPro" id="IPR007197">
    <property type="entry name" value="rSAM"/>
</dbReference>
<dbReference type="InterPro" id="IPR013785">
    <property type="entry name" value="Aldolase_TIM"/>
</dbReference>
<organism evidence="6 7">
    <name type="scientific">Candidatus Aphodomorpha intestinavium</name>
    <dbReference type="NCBI Taxonomy" id="2840672"/>
    <lineage>
        <taxon>Bacteria</taxon>
        <taxon>Bacillati</taxon>
        <taxon>Bacillota</taxon>
        <taxon>Clostridia</taxon>
        <taxon>Eubacteriales</taxon>
        <taxon>Candidatus Aphodomorpha</taxon>
    </lineage>
</organism>
<dbReference type="PANTHER" id="PTHR11228:SF27">
    <property type="entry name" value="GLYCYL-RADICAL ENZYME ACTIVATING ENZYME MJ1227-RELATED"/>
    <property type="match status" value="1"/>
</dbReference>
<dbReference type="Proteomes" id="UP000824128">
    <property type="component" value="Unassembled WGS sequence"/>
</dbReference>
<dbReference type="CDD" id="cd01335">
    <property type="entry name" value="Radical_SAM"/>
    <property type="match status" value="1"/>
</dbReference>
<evidence type="ECO:0000259" key="5">
    <source>
        <dbReference type="PROSITE" id="PS51918"/>
    </source>
</evidence>
<name>A0A9D1ST02_9FIRM</name>
<protein>
    <submittedName>
        <fullName evidence="6">Anaerobic ribonucleoside-triphosphate reductase activating protein</fullName>
    </submittedName>
</protein>
<keyword evidence="3" id="KW-0408">Iron</keyword>
<dbReference type="GO" id="GO:0003824">
    <property type="term" value="F:catalytic activity"/>
    <property type="evidence" value="ECO:0007669"/>
    <property type="project" value="InterPro"/>
</dbReference>
<evidence type="ECO:0000256" key="2">
    <source>
        <dbReference type="ARBA" id="ARBA00022723"/>
    </source>
</evidence>
<reference evidence="6" key="2">
    <citation type="journal article" date="2021" name="PeerJ">
        <title>Extensive microbial diversity within the chicken gut microbiome revealed by metagenomics and culture.</title>
        <authorList>
            <person name="Gilroy R."/>
            <person name="Ravi A."/>
            <person name="Getino M."/>
            <person name="Pursley I."/>
            <person name="Horton D.L."/>
            <person name="Alikhan N.F."/>
            <person name="Baker D."/>
            <person name="Gharbi K."/>
            <person name="Hall N."/>
            <person name="Watson M."/>
            <person name="Adriaenssens E.M."/>
            <person name="Foster-Nyarko E."/>
            <person name="Jarju S."/>
            <person name="Secka A."/>
            <person name="Antonio M."/>
            <person name="Oren A."/>
            <person name="Chaudhuri R.R."/>
            <person name="La Ragione R."/>
            <person name="Hildebrand F."/>
            <person name="Pallen M.J."/>
        </authorList>
    </citation>
    <scope>NUCLEOTIDE SEQUENCE</scope>
    <source>
        <strain evidence="6">ChiGjej2B2-16831</strain>
    </source>
</reference>
<feature type="domain" description="Radical SAM core" evidence="5">
    <location>
        <begin position="12"/>
        <end position="223"/>
    </location>
</feature>
<dbReference type="EMBL" id="DVNZ01000028">
    <property type="protein sequence ID" value="HIU93686.1"/>
    <property type="molecule type" value="Genomic_DNA"/>
</dbReference>